<dbReference type="PANTHER" id="PTHR43735:SF3">
    <property type="entry name" value="FERROPTOSIS SUPPRESSOR PROTEIN 1"/>
    <property type="match status" value="1"/>
</dbReference>
<evidence type="ECO:0000313" key="7">
    <source>
        <dbReference type="Proteomes" id="UP000785200"/>
    </source>
</evidence>
<comment type="caution">
    <text evidence="6">The sequence shown here is derived from an EMBL/GenBank/DDBJ whole genome shotgun (WGS) entry which is preliminary data.</text>
</comment>
<sequence length="420" mass="44798">MLDILLLVATSIQQTINSLLHLLTGNYFLPQSSTTNSANSIHEPPAMKNILILGASYAGIGAAHRILKQSSKPGAPPVKVTLVSPNTHFYWNIALPRAVIPGLMPDEKIFQPIAAGFKQYPASKFEFIVASAKSLNFEAKQVHLETLGSAEAKVLDYDLLILATGSHTKGGTPFKTLSSTETTKDELHKLQAQVKKAHTIVLAGAGATGVEIAGELGSEYGTQKQIILISSGATILEAAIPSVQKTAAQILQNLKVTTKLKTKVMSSTATSDGRHVLELSGGDKLTADIFIYTSGVTPNSSYIPEKYLNNNGFVIVDNFLKVKGEDNVWAIGDISDRETAQFLNAGNQATYASKSIDLFLNNKATTAPYKDGVRGMGVLVGKKAGTGHLGSIKLPGFMVHLLRKSYFVSNVPSTVDGSAY</sequence>
<dbReference type="AlphaFoldDB" id="A0A9P6VMN1"/>
<dbReference type="PRINTS" id="PR00411">
    <property type="entry name" value="PNDRDTASEI"/>
</dbReference>
<name>A0A9P6VMN1_9HELO</name>
<dbReference type="Proteomes" id="UP000785200">
    <property type="component" value="Unassembled WGS sequence"/>
</dbReference>
<dbReference type="InterPro" id="IPR023753">
    <property type="entry name" value="FAD/NAD-binding_dom"/>
</dbReference>
<dbReference type="GO" id="GO:0004174">
    <property type="term" value="F:electron-transferring-flavoprotein dehydrogenase activity"/>
    <property type="evidence" value="ECO:0007669"/>
    <property type="project" value="TreeGrafter"/>
</dbReference>
<dbReference type="Pfam" id="PF07992">
    <property type="entry name" value="Pyr_redox_2"/>
    <property type="match status" value="1"/>
</dbReference>
<proteinExistence type="inferred from homology"/>
<organism evidence="6 7">
    <name type="scientific">Hyphodiscus hymeniophilus</name>
    <dbReference type="NCBI Taxonomy" id="353542"/>
    <lineage>
        <taxon>Eukaryota</taxon>
        <taxon>Fungi</taxon>
        <taxon>Dikarya</taxon>
        <taxon>Ascomycota</taxon>
        <taxon>Pezizomycotina</taxon>
        <taxon>Leotiomycetes</taxon>
        <taxon>Helotiales</taxon>
        <taxon>Hyphodiscaceae</taxon>
        <taxon>Hyphodiscus</taxon>
    </lineage>
</organism>
<feature type="domain" description="FAD/NAD(P)-binding" evidence="5">
    <location>
        <begin position="49"/>
        <end position="349"/>
    </location>
</feature>
<reference evidence="6" key="1">
    <citation type="submission" date="2019-07" db="EMBL/GenBank/DDBJ databases">
        <title>Hyphodiscus hymeniophilus genome sequencing and assembly.</title>
        <authorList>
            <person name="Kramer G."/>
            <person name="Nodwell J."/>
        </authorList>
    </citation>
    <scope>NUCLEOTIDE SEQUENCE</scope>
    <source>
        <strain evidence="6">ATCC 34498</strain>
    </source>
</reference>
<keyword evidence="4" id="KW-0560">Oxidoreductase</keyword>
<keyword evidence="7" id="KW-1185">Reference proteome</keyword>
<dbReference type="Gene3D" id="3.50.50.100">
    <property type="match status" value="1"/>
</dbReference>
<dbReference type="GO" id="GO:0050660">
    <property type="term" value="F:flavin adenine dinucleotide binding"/>
    <property type="evidence" value="ECO:0007669"/>
    <property type="project" value="TreeGrafter"/>
</dbReference>
<dbReference type="PANTHER" id="PTHR43735">
    <property type="entry name" value="APOPTOSIS-INDUCING FACTOR 1"/>
    <property type="match status" value="1"/>
</dbReference>
<comment type="similarity">
    <text evidence="1">Belongs to the FAD-dependent oxidoreductase family.</text>
</comment>
<accession>A0A9P6VMN1</accession>
<evidence type="ECO:0000313" key="6">
    <source>
        <dbReference type="EMBL" id="KAG0650373.1"/>
    </source>
</evidence>
<evidence type="ECO:0000256" key="1">
    <source>
        <dbReference type="ARBA" id="ARBA00006442"/>
    </source>
</evidence>
<evidence type="ECO:0000256" key="4">
    <source>
        <dbReference type="ARBA" id="ARBA00023002"/>
    </source>
</evidence>
<evidence type="ECO:0000256" key="2">
    <source>
        <dbReference type="ARBA" id="ARBA00022630"/>
    </source>
</evidence>
<protein>
    <submittedName>
        <fullName evidence="6">Oxidoreductase ptaL</fullName>
    </submittedName>
</protein>
<dbReference type="InterPro" id="IPR036188">
    <property type="entry name" value="FAD/NAD-bd_sf"/>
</dbReference>
<dbReference type="GO" id="GO:0005737">
    <property type="term" value="C:cytoplasm"/>
    <property type="evidence" value="ECO:0007669"/>
    <property type="project" value="TreeGrafter"/>
</dbReference>
<dbReference type="SUPFAM" id="SSF51905">
    <property type="entry name" value="FAD/NAD(P)-binding domain"/>
    <property type="match status" value="2"/>
</dbReference>
<keyword evidence="3" id="KW-0274">FAD</keyword>
<gene>
    <name evidence="6" type="ORF">D0Z07_3380</name>
</gene>
<dbReference type="OrthoDB" id="202203at2759"/>
<evidence type="ECO:0000259" key="5">
    <source>
        <dbReference type="Pfam" id="PF07992"/>
    </source>
</evidence>
<dbReference type="PRINTS" id="PR00368">
    <property type="entry name" value="FADPNR"/>
</dbReference>
<dbReference type="EMBL" id="VNKQ01000006">
    <property type="protein sequence ID" value="KAG0650373.1"/>
    <property type="molecule type" value="Genomic_DNA"/>
</dbReference>
<evidence type="ECO:0000256" key="3">
    <source>
        <dbReference type="ARBA" id="ARBA00022827"/>
    </source>
</evidence>
<keyword evidence="2" id="KW-0285">Flavoprotein</keyword>